<feature type="region of interest" description="Disordered" evidence="1">
    <location>
        <begin position="358"/>
        <end position="377"/>
    </location>
</feature>
<keyword evidence="3" id="KW-1185">Reference proteome</keyword>
<evidence type="ECO:0000256" key="1">
    <source>
        <dbReference type="SAM" id="MobiDB-lite"/>
    </source>
</evidence>
<reference evidence="2" key="1">
    <citation type="submission" date="2023-02" db="EMBL/GenBank/DDBJ databases">
        <title>Colletotrichum kahawae CIFC_Que2 genome sequencing and assembly.</title>
        <authorList>
            <person name="Baroncelli R."/>
        </authorList>
    </citation>
    <scope>NUCLEOTIDE SEQUENCE</scope>
    <source>
        <strain evidence="2">CIFC_Que2</strain>
    </source>
</reference>
<feature type="region of interest" description="Disordered" evidence="1">
    <location>
        <begin position="474"/>
        <end position="498"/>
    </location>
</feature>
<accession>A0AAE0D5D1</accession>
<dbReference type="Gene3D" id="1.20.5.340">
    <property type="match status" value="1"/>
</dbReference>
<feature type="region of interest" description="Disordered" evidence="1">
    <location>
        <begin position="511"/>
        <end position="567"/>
    </location>
</feature>
<comment type="caution">
    <text evidence="2">The sequence shown here is derived from an EMBL/GenBank/DDBJ whole genome shotgun (WGS) entry which is preliminary data.</text>
</comment>
<dbReference type="Proteomes" id="UP001281614">
    <property type="component" value="Unassembled WGS sequence"/>
</dbReference>
<dbReference type="EMBL" id="VYYT01000172">
    <property type="protein sequence ID" value="KAK2760438.1"/>
    <property type="molecule type" value="Genomic_DNA"/>
</dbReference>
<proteinExistence type="predicted"/>
<sequence length="567" mass="66164">MYIYQGKLNWKGAAVAEDETFIVILPNGPVRVGDTAFVFFQWKTHKNHEVKDNWFQPITIDEVSKNAKGDDVFTLKHPHFSWSIASQNVYENIQVSMSDCGCSRSPPTILQRVYGTQSYGKINEAARIWIGKINWPINGCNDAYAKNQMAAFITPEGFGDDKPIVALWHWTKNGRKSNDTSIHCKSQQKQSQDKNKLKFSFKSSYDFDCVYNKHNHKLSVCMRPPRDDDFKELGNFALVAIIDRESHHFHLPDSNSNSAETEFRLPQPQPSLPHIRDPMPFPRTLFETLTHTAAFVNQAGYLAKYAEERFNALDVEFHQQKQRLDTAHGQIETLKGQKASLEEELRALEAKYSTADKERKRLERENGDLKSKNEGLEKTLKYARSEVERMEKERTLHDAIDKKHQEADERHRKNDLEDAEKRYNADVKHQKEEKERRQEYEKKLKDADDELVDAKNKLEAALSEIWLMKKEKEEHNKLDQKHHEADIEHQKDDKKEREAFEKFKAEHLAKDNAVKDQIKKHFAQHDEDEAEAAELKRQKQALQERERANDEKKNARLRAEQSLFEAL</sequence>
<dbReference type="AlphaFoldDB" id="A0AAE0D5D1"/>
<gene>
    <name evidence="2" type="ORF">CKAH01_16532</name>
</gene>
<feature type="region of interest" description="Disordered" evidence="1">
    <location>
        <begin position="252"/>
        <end position="275"/>
    </location>
</feature>
<feature type="compositionally biased region" description="Basic and acidic residues" evidence="1">
    <location>
        <begin position="533"/>
        <end position="559"/>
    </location>
</feature>
<organism evidence="2 3">
    <name type="scientific">Colletotrichum kahawae</name>
    <name type="common">Coffee berry disease fungus</name>
    <dbReference type="NCBI Taxonomy" id="34407"/>
    <lineage>
        <taxon>Eukaryota</taxon>
        <taxon>Fungi</taxon>
        <taxon>Dikarya</taxon>
        <taxon>Ascomycota</taxon>
        <taxon>Pezizomycotina</taxon>
        <taxon>Sordariomycetes</taxon>
        <taxon>Hypocreomycetidae</taxon>
        <taxon>Glomerellales</taxon>
        <taxon>Glomerellaceae</taxon>
        <taxon>Colletotrichum</taxon>
        <taxon>Colletotrichum gloeosporioides species complex</taxon>
    </lineage>
</organism>
<evidence type="ECO:0000313" key="3">
    <source>
        <dbReference type="Proteomes" id="UP001281614"/>
    </source>
</evidence>
<protein>
    <submittedName>
        <fullName evidence="2">Hard-surface inducible protein</fullName>
    </submittedName>
</protein>
<evidence type="ECO:0000313" key="2">
    <source>
        <dbReference type="EMBL" id="KAK2760438.1"/>
    </source>
</evidence>
<feature type="compositionally biased region" description="Basic and acidic residues" evidence="1">
    <location>
        <begin position="511"/>
        <end position="525"/>
    </location>
</feature>
<feature type="region of interest" description="Disordered" evidence="1">
    <location>
        <begin position="388"/>
        <end position="450"/>
    </location>
</feature>
<name>A0AAE0D5D1_COLKA</name>